<evidence type="ECO:0000256" key="4">
    <source>
        <dbReference type="ARBA" id="ARBA00022962"/>
    </source>
</evidence>
<dbReference type="CDD" id="cd04731">
    <property type="entry name" value="HisF"/>
    <property type="match status" value="1"/>
</dbReference>
<accession>A0A507C057</accession>
<dbReference type="SUPFAM" id="SSF52317">
    <property type="entry name" value="Class I glutamine amidotransferase-like"/>
    <property type="match status" value="1"/>
</dbReference>
<dbReference type="InterPro" id="IPR050064">
    <property type="entry name" value="IGPS_HisA/HisF"/>
</dbReference>
<keyword evidence="4 12" id="KW-0315">Glutamine amidotransferase</keyword>
<evidence type="ECO:0000256" key="10">
    <source>
        <dbReference type="ARBA" id="ARBA00055946"/>
    </source>
</evidence>
<comment type="catalytic activity">
    <reaction evidence="9 12">
        <text>L-glutamine + H2O = L-glutamate + NH4(+)</text>
        <dbReference type="Rhea" id="RHEA:15889"/>
        <dbReference type="ChEBI" id="CHEBI:15377"/>
        <dbReference type="ChEBI" id="CHEBI:28938"/>
        <dbReference type="ChEBI" id="CHEBI:29985"/>
        <dbReference type="ChEBI" id="CHEBI:58359"/>
        <dbReference type="EC" id="3.5.1.2"/>
    </reaction>
</comment>
<comment type="similarity">
    <text evidence="11 12">In the C-terminal section; belongs to the HisA/HisF family.</text>
</comment>
<reference evidence="17 18" key="1">
    <citation type="journal article" date="2019" name="Sci. Rep.">
        <title>Comparative genomics of chytrid fungi reveal insights into the obligate biotrophic and pathogenic lifestyle of Synchytrium endobioticum.</title>
        <authorList>
            <person name="van de Vossenberg B.T.L.H."/>
            <person name="Warris S."/>
            <person name="Nguyen H.D.T."/>
            <person name="van Gent-Pelzer M.P.E."/>
            <person name="Joly D.L."/>
            <person name="van de Geest H.C."/>
            <person name="Bonants P.J.M."/>
            <person name="Smith D.S."/>
            <person name="Levesque C.A."/>
            <person name="van der Lee T.A.J."/>
        </authorList>
    </citation>
    <scope>NUCLEOTIDE SEQUENCE [LARGE SCALE GENOMIC DNA]</scope>
    <source>
        <strain evidence="17 18">JEL517</strain>
    </source>
</reference>
<evidence type="ECO:0000256" key="2">
    <source>
        <dbReference type="ARBA" id="ARBA00022605"/>
    </source>
</evidence>
<dbReference type="Gene3D" id="3.40.50.880">
    <property type="match status" value="1"/>
</dbReference>
<dbReference type="InterPro" id="IPR006062">
    <property type="entry name" value="His_biosynth"/>
</dbReference>
<comment type="caution">
    <text evidence="17">The sequence shown here is derived from an EMBL/GenBank/DDBJ whole genome shotgun (WGS) entry which is preliminary data.</text>
</comment>
<organism evidence="17 18">
    <name type="scientific">Synchytrium microbalum</name>
    <dbReference type="NCBI Taxonomy" id="1806994"/>
    <lineage>
        <taxon>Eukaryota</taxon>
        <taxon>Fungi</taxon>
        <taxon>Fungi incertae sedis</taxon>
        <taxon>Chytridiomycota</taxon>
        <taxon>Chytridiomycota incertae sedis</taxon>
        <taxon>Chytridiomycetes</taxon>
        <taxon>Synchytriales</taxon>
        <taxon>Synchytriaceae</taxon>
        <taxon>Synchytrium</taxon>
    </lineage>
</organism>
<feature type="region of interest" description="PRFAR binding" evidence="14">
    <location>
        <begin position="368"/>
        <end position="369"/>
    </location>
</feature>
<evidence type="ECO:0000256" key="7">
    <source>
        <dbReference type="ARBA" id="ARBA00023268"/>
    </source>
</evidence>
<dbReference type="SUPFAM" id="SSF51366">
    <property type="entry name" value="Ribulose-phoshate binding barrel"/>
    <property type="match status" value="1"/>
</dbReference>
<keyword evidence="7 12" id="KW-0511">Multifunctional enzyme</keyword>
<evidence type="ECO:0000259" key="16">
    <source>
        <dbReference type="Pfam" id="PF00117"/>
    </source>
</evidence>
<keyword evidence="5 12" id="KW-0368">Histidine biosynthesis</keyword>
<evidence type="ECO:0000256" key="14">
    <source>
        <dbReference type="PIRSR" id="PIRSR036936-2"/>
    </source>
</evidence>
<feature type="active site" description="For GATase activity" evidence="13">
    <location>
        <position position="81"/>
    </location>
</feature>
<feature type="active site" evidence="13">
    <location>
        <position position="408"/>
    </location>
</feature>
<evidence type="ECO:0000313" key="18">
    <source>
        <dbReference type="Proteomes" id="UP000319731"/>
    </source>
</evidence>
<dbReference type="NCBIfam" id="TIGR01855">
    <property type="entry name" value="IMP_synth_hisH"/>
    <property type="match status" value="1"/>
</dbReference>
<dbReference type="InterPro" id="IPR004651">
    <property type="entry name" value="HisF"/>
</dbReference>
<dbReference type="NCBIfam" id="TIGR00735">
    <property type="entry name" value="hisF"/>
    <property type="match status" value="1"/>
</dbReference>
<evidence type="ECO:0000256" key="15">
    <source>
        <dbReference type="RuleBase" id="RU003657"/>
    </source>
</evidence>
<evidence type="ECO:0000256" key="12">
    <source>
        <dbReference type="PIRNR" id="PIRNR036936"/>
    </source>
</evidence>
<keyword evidence="18" id="KW-1185">Reference proteome</keyword>
<dbReference type="GO" id="GO:0004359">
    <property type="term" value="F:glutaminase activity"/>
    <property type="evidence" value="ECO:0007669"/>
    <property type="project" value="UniProtKB-EC"/>
</dbReference>
<dbReference type="PANTHER" id="PTHR21235:SF2">
    <property type="entry name" value="IMIDAZOLE GLYCEROL PHOSPHATE SYNTHASE HISHF"/>
    <property type="match status" value="1"/>
</dbReference>
<dbReference type="InterPro" id="IPR014640">
    <property type="entry name" value="IGPS_HisHF"/>
</dbReference>
<evidence type="ECO:0000256" key="8">
    <source>
        <dbReference type="ARBA" id="ARBA00047838"/>
    </source>
</evidence>
<dbReference type="Pfam" id="PF00977">
    <property type="entry name" value="His_biosynth"/>
    <property type="match status" value="1"/>
</dbReference>
<dbReference type="Pfam" id="PF00117">
    <property type="entry name" value="GATase"/>
    <property type="match status" value="1"/>
</dbReference>
<feature type="binding site" description="covalent" evidence="14">
    <location>
        <position position="81"/>
    </location>
    <ligand>
        <name>L-glutamine</name>
        <dbReference type="ChEBI" id="CHEBI:58359"/>
    </ligand>
</feature>
<dbReference type="EMBL" id="QEAO01000011">
    <property type="protein sequence ID" value="TPX34910.1"/>
    <property type="molecule type" value="Genomic_DNA"/>
</dbReference>
<comment type="function">
    <text evidence="10 12">IGPS catalyzes the conversion of PRFAR and glutamine to IGP, AICAR and glutamate. The glutaminase domain produces the ammonia necessary for the cyclase domain to produce IGP and AICAR from PRFAR. The ammonia is channeled to the active site of the cyclase domain.</text>
</comment>
<evidence type="ECO:0000256" key="5">
    <source>
        <dbReference type="ARBA" id="ARBA00023102"/>
    </source>
</evidence>
<evidence type="ECO:0000256" key="3">
    <source>
        <dbReference type="ARBA" id="ARBA00022801"/>
    </source>
</evidence>
<dbReference type="PIRSF" id="PIRSF036936">
    <property type="entry name" value="IGPS_HisHF"/>
    <property type="match status" value="1"/>
</dbReference>
<dbReference type="EC" id="3.5.1.2" evidence="12"/>
<evidence type="ECO:0000256" key="6">
    <source>
        <dbReference type="ARBA" id="ARBA00023239"/>
    </source>
</evidence>
<dbReference type="InterPro" id="IPR013785">
    <property type="entry name" value="Aldolase_TIM"/>
</dbReference>
<dbReference type="STRING" id="1806994.A0A507C057"/>
<evidence type="ECO:0000256" key="11">
    <source>
        <dbReference type="ARBA" id="ARBA00061106"/>
    </source>
</evidence>
<evidence type="ECO:0000313" key="17">
    <source>
        <dbReference type="EMBL" id="TPX34910.1"/>
    </source>
</evidence>
<evidence type="ECO:0000256" key="13">
    <source>
        <dbReference type="PIRSR" id="PIRSR036936-1"/>
    </source>
</evidence>
<dbReference type="InterPro" id="IPR017926">
    <property type="entry name" value="GATASE"/>
</dbReference>
<dbReference type="Proteomes" id="UP000319731">
    <property type="component" value="Unassembled WGS sequence"/>
</dbReference>
<dbReference type="GO" id="GO:0000107">
    <property type="term" value="F:imidazoleglycerol-phosphate synthase activity"/>
    <property type="evidence" value="ECO:0007669"/>
    <property type="project" value="UniProtKB-UniRule"/>
</dbReference>
<comment type="catalytic activity">
    <reaction evidence="8 12">
        <text>5-[(5-phospho-1-deoxy-D-ribulos-1-ylimino)methylamino]-1-(5-phospho-beta-D-ribosyl)imidazole-4-carboxamide + L-glutamine = D-erythro-1-(imidazol-4-yl)glycerol 3-phosphate + 5-amino-1-(5-phospho-beta-D-ribosyl)imidazole-4-carboxamide + L-glutamate + H(+)</text>
        <dbReference type="Rhea" id="RHEA:24793"/>
        <dbReference type="ChEBI" id="CHEBI:15378"/>
        <dbReference type="ChEBI" id="CHEBI:29985"/>
        <dbReference type="ChEBI" id="CHEBI:58278"/>
        <dbReference type="ChEBI" id="CHEBI:58359"/>
        <dbReference type="ChEBI" id="CHEBI:58475"/>
        <dbReference type="ChEBI" id="CHEBI:58525"/>
        <dbReference type="EC" id="4.3.2.10"/>
    </reaction>
</comment>
<dbReference type="GeneID" id="42003834"/>
<keyword evidence="2 12" id="KW-0028">Amino-acid biosynthesis</keyword>
<evidence type="ECO:0000256" key="9">
    <source>
        <dbReference type="ARBA" id="ARBA00049534"/>
    </source>
</evidence>
<dbReference type="GO" id="GO:0016829">
    <property type="term" value="F:lyase activity"/>
    <property type="evidence" value="ECO:0007669"/>
    <property type="project" value="UniProtKB-KW"/>
</dbReference>
<gene>
    <name evidence="17" type="ORF">SmJEL517_g02609</name>
</gene>
<feature type="active site" description="For GATase activity" evidence="13">
    <location>
        <position position="196"/>
    </location>
</feature>
<dbReference type="RefSeq" id="XP_031025548.1">
    <property type="nucleotide sequence ID" value="XM_031168537.1"/>
</dbReference>
<dbReference type="AlphaFoldDB" id="A0A507C057"/>
<comment type="similarity">
    <text evidence="15">Belongs to the HisA/HisF family.</text>
</comment>
<feature type="region of interest" description="PRFAR binding" evidence="14">
    <location>
        <begin position="406"/>
        <end position="408"/>
    </location>
</feature>
<proteinExistence type="inferred from homology"/>
<feature type="active site" description="For GATase activity" evidence="13">
    <location>
        <position position="198"/>
    </location>
</feature>
<dbReference type="CDD" id="cd01748">
    <property type="entry name" value="GATase1_IGP_Synthase"/>
    <property type="match status" value="1"/>
</dbReference>
<protein>
    <recommendedName>
        <fullName evidence="12">Imidazole glycerol phosphate synthase hisHF</fullName>
    </recommendedName>
    <domain>
        <recommendedName>
            <fullName evidence="12">Glutaminase</fullName>
            <ecNumber evidence="12">3.5.1.2</ecNumber>
        </recommendedName>
    </domain>
    <domain>
        <recommendedName>
            <fullName evidence="12">Cyclase</fullName>
        </recommendedName>
    </domain>
</protein>
<feature type="active site" evidence="13">
    <location>
        <position position="247"/>
    </location>
</feature>
<dbReference type="InterPro" id="IPR011060">
    <property type="entry name" value="RibuloseP-bd_barrel"/>
</dbReference>
<dbReference type="InterPro" id="IPR010139">
    <property type="entry name" value="Imidazole-glycPsynth_HisH"/>
</dbReference>
<keyword evidence="3 12" id="KW-0378">Hydrolase</keyword>
<feature type="region of interest" description="PRFAR binding" evidence="14">
    <location>
        <begin position="528"/>
        <end position="529"/>
    </location>
</feature>
<feature type="region of interest" description="PRFAR binding" evidence="14">
    <location>
        <begin position="479"/>
        <end position="480"/>
    </location>
</feature>
<evidence type="ECO:0000256" key="1">
    <source>
        <dbReference type="ARBA" id="ARBA00005091"/>
    </source>
</evidence>
<dbReference type="PROSITE" id="PS51273">
    <property type="entry name" value="GATASE_TYPE_1"/>
    <property type="match status" value="1"/>
</dbReference>
<feature type="binding site" evidence="14">
    <location>
        <position position="474"/>
    </location>
    <ligand>
        <name>substrate</name>
    </ligand>
</feature>
<sequence>MPGLYLLDYGAGNVRSLLNAVHLLGYDIKTIESAADFDDAERILFPGVGAFGAAMNRLEKKGFIEPLKAYIASGRPFMGICVGLQCLCLGSEEDPDVPGLGLIPAMVTRFNDTTKSVPHMGWNAVDVTQQPTIKESDVYAELNHDGADSTRYYFVHSFAVMSTPATKEWEMGTTTYGNETFVSVMRRGNVFATQFHPEKSGYAGLKVVRSFLRGGAGEAIPHPMSNGSHTSNRNTDRLTRRVVACLDVRANDAGDLVVTKGDQYDVREASETGKGDVRNLGKPVDLAKRYFQEGADEVTFLNITSFRSIPLRDAPMLKVLMQTSETVFVPLTIGGGIRDMTDPDGTVIPALDVAGEYFRSGADKVSIGSDAVYAAERYWEMNGVKDGTTAIEQIARVYGNQAVVISVDPRRVYISKPEDAPKHQVIKTAFPGPNGEEYCWYQCTVKGGREGRDTDVRQLVIACEALGAGEVLLNCMDKDGTNSGYDMELITAVRSAVRIPIIASSGAGKVQHFSEVFDRTNVEAALAAGIFHRKEVPISDVKQHLRDSGYQVRGIEQAL</sequence>
<dbReference type="FunFam" id="3.20.20.70:FF:000094">
    <property type="entry name" value="Imidazole glycerol phosphate synthase hisHF"/>
    <property type="match status" value="1"/>
</dbReference>
<dbReference type="GO" id="GO:0000105">
    <property type="term" value="P:L-histidine biosynthetic process"/>
    <property type="evidence" value="ECO:0007669"/>
    <property type="project" value="UniProtKB-UniRule"/>
</dbReference>
<comment type="pathway">
    <text evidence="1 12">Amino-acid biosynthesis; L-histidine biosynthesis; L-histidine from 5-phospho-alpha-D-ribose 1-diphosphate: step 5/9.</text>
</comment>
<name>A0A507C057_9FUNG</name>
<keyword evidence="6 12" id="KW-0456">Lyase</keyword>
<dbReference type="InterPro" id="IPR029062">
    <property type="entry name" value="Class_I_gatase-like"/>
</dbReference>
<dbReference type="UniPathway" id="UPA00031">
    <property type="reaction ID" value="UER00010"/>
</dbReference>
<feature type="domain" description="Glutamine amidotransferase" evidence="16">
    <location>
        <begin position="6"/>
        <end position="201"/>
    </location>
</feature>
<dbReference type="FunFam" id="3.40.50.880:FF:000039">
    <property type="entry name" value="Imidazole glycerol phosphate synthase hisHF"/>
    <property type="match status" value="1"/>
</dbReference>
<feature type="region of interest" description="PRFAR binding" evidence="14">
    <location>
        <begin position="505"/>
        <end position="506"/>
    </location>
</feature>
<dbReference type="OrthoDB" id="10254903at2759"/>
<dbReference type="PANTHER" id="PTHR21235">
    <property type="entry name" value="IMIDAZOLE GLYCEROL PHOSPHATE SYNTHASE SUBUNIT HISF/H IGP SYNTHASE SUBUNIT HISF/H"/>
    <property type="match status" value="1"/>
</dbReference>
<dbReference type="Gene3D" id="3.20.20.70">
    <property type="entry name" value="Aldolase class I"/>
    <property type="match status" value="1"/>
</dbReference>
<feature type="binding site" evidence="14">
    <location>
        <position position="336"/>
    </location>
    <ligand>
        <name>substrate</name>
    </ligand>
</feature>
<dbReference type="HAMAP" id="MF_00278">
    <property type="entry name" value="HisH"/>
    <property type="match status" value="1"/>
</dbReference>